<dbReference type="Proteomes" id="UP001589734">
    <property type="component" value="Unassembled WGS sequence"/>
</dbReference>
<keyword evidence="1" id="KW-1133">Transmembrane helix</keyword>
<name>A0ABV6BWG1_9FLAO</name>
<keyword evidence="1" id="KW-0812">Transmembrane</keyword>
<keyword evidence="1" id="KW-0472">Membrane</keyword>
<evidence type="ECO:0000313" key="3">
    <source>
        <dbReference type="Proteomes" id="UP001589734"/>
    </source>
</evidence>
<dbReference type="EMBL" id="JBHLYW010000022">
    <property type="protein sequence ID" value="MFC0079755.1"/>
    <property type="molecule type" value="Genomic_DNA"/>
</dbReference>
<dbReference type="RefSeq" id="WP_379687519.1">
    <property type="nucleotide sequence ID" value="NZ_JBHLYW010000022.1"/>
</dbReference>
<accession>A0ABV6BWG1</accession>
<feature type="transmembrane region" description="Helical" evidence="1">
    <location>
        <begin position="58"/>
        <end position="78"/>
    </location>
</feature>
<proteinExistence type="predicted"/>
<evidence type="ECO:0000256" key="1">
    <source>
        <dbReference type="SAM" id="Phobius"/>
    </source>
</evidence>
<keyword evidence="3" id="KW-1185">Reference proteome</keyword>
<sequence length="288" mass="33511">MSLKKESQISLMVIGTIGLFSGLFLYNKFNAFETQGEELDISLPFFLTLIYDFFGKSAASGIISLTGLIMIVSGILSINNQKKWKALQIENSKPKFISLSEDLEFQITRKLSNDLVDYFERLNFEIKEGQIYKHYWTDSLVFEKENDENFLNMAVYFWKSDLPFSETLLPETFENFQKLEFRFLTSSDTIKSEKIKNDVDKYYYEEGNKKKTISSLAEANSIEYCQIQTLDHEDSDDLRHYEDELYFVLTNPILKCRNNELYIGENAVSIEIAYAIGAIDLVRKKRNT</sequence>
<evidence type="ECO:0000313" key="2">
    <source>
        <dbReference type="EMBL" id="MFC0079755.1"/>
    </source>
</evidence>
<gene>
    <name evidence="2" type="ORF">ACFFLS_22095</name>
</gene>
<feature type="transmembrane region" description="Helical" evidence="1">
    <location>
        <begin position="9"/>
        <end position="26"/>
    </location>
</feature>
<reference evidence="2 3" key="1">
    <citation type="submission" date="2024-09" db="EMBL/GenBank/DDBJ databases">
        <authorList>
            <person name="Sun Q."/>
            <person name="Mori K."/>
        </authorList>
    </citation>
    <scope>NUCLEOTIDE SEQUENCE [LARGE SCALE GENOMIC DNA]</scope>
    <source>
        <strain evidence="2 3">CGMCC 1.12926</strain>
    </source>
</reference>
<organism evidence="2 3">
    <name type="scientific">Flavobacterium procerum</name>
    <dbReference type="NCBI Taxonomy" id="1455569"/>
    <lineage>
        <taxon>Bacteria</taxon>
        <taxon>Pseudomonadati</taxon>
        <taxon>Bacteroidota</taxon>
        <taxon>Flavobacteriia</taxon>
        <taxon>Flavobacteriales</taxon>
        <taxon>Flavobacteriaceae</taxon>
        <taxon>Flavobacterium</taxon>
    </lineage>
</organism>
<comment type="caution">
    <text evidence="2">The sequence shown here is derived from an EMBL/GenBank/DDBJ whole genome shotgun (WGS) entry which is preliminary data.</text>
</comment>
<protein>
    <submittedName>
        <fullName evidence="2">Uncharacterized protein</fullName>
    </submittedName>
</protein>